<reference evidence="3 4" key="1">
    <citation type="journal article" date="2024" name="bioRxiv">
        <title>Comparative genomics of Cryptococcus and Kwoniella reveals pathogenesis evolution and contrasting karyotype dynamics via intercentromeric recombination or chromosome fusion.</title>
        <authorList>
            <person name="Coelho M.A."/>
            <person name="David-Palma M."/>
            <person name="Shea T."/>
            <person name="Bowers K."/>
            <person name="McGinley-Smith S."/>
            <person name="Mohammad A.W."/>
            <person name="Gnirke A."/>
            <person name="Yurkov A.M."/>
            <person name="Nowrousian M."/>
            <person name="Sun S."/>
            <person name="Cuomo C.A."/>
            <person name="Heitman J."/>
        </authorList>
    </citation>
    <scope>NUCLEOTIDE SEQUENCE [LARGE SCALE GENOMIC DNA]</scope>
    <source>
        <strain evidence="3 4">CBS 13917</strain>
    </source>
</reference>
<feature type="compositionally biased region" description="Low complexity" evidence="1">
    <location>
        <begin position="1"/>
        <end position="13"/>
    </location>
</feature>
<evidence type="ECO:0000313" key="4">
    <source>
        <dbReference type="Proteomes" id="UP001388673"/>
    </source>
</evidence>
<dbReference type="KEGG" id="kne:92184211"/>
<feature type="compositionally biased region" description="Polar residues" evidence="1">
    <location>
        <begin position="60"/>
        <end position="69"/>
    </location>
</feature>
<evidence type="ECO:0000313" key="3">
    <source>
        <dbReference type="EMBL" id="KAK8844159.1"/>
    </source>
</evidence>
<feature type="domain" description="GLTSCR protein conserved" evidence="2">
    <location>
        <begin position="124"/>
        <end position="225"/>
    </location>
</feature>
<name>A0AAW0YTV1_9TREE</name>
<proteinExistence type="predicted"/>
<sequence>MSSSQPISSSTPIDNTLIPSSGPTSGDIALTTEHDVLPSPQRPVVKKEGDDNASPLPPAQNKSTASTIPTPFPGHVDAQPGSSTGWEKESVVKKRKWSMMGYDEGEMGWLMGECTSLTLALLLDQTATLYPPQPTAFSSYEDAVDRLLPYHVWQIHDEELEGWKKGDEEAELKEAEELVGRIRGIKDRFTKARRKEDDHPSPVPPLISILNSSTSIVREELSALQATLRHLRAEYTVIENEQKRIQDEKRRLEEEKRRAEEQKRKELLEEEERKRVAKMATEAAKVVVPPPAPKSTSTPTPTAPVPSPRPAPATPPPTSAPPSTPVSNADRGRPRGRPRGRGRGGLRESVITHTTGQGPAHPAGQSNSSAAPTVNTATHNLPSRTSLPAASTSIGVPTPPTQNGQNGATPVTPGTVPSTGAAAAQGPVNITVNVSLIPQLVALGLLVVPANPTAPKTPATVVRTSEDKKSVVLSINLSACSKNQLLGLAKVLNVSTKPAGAPAAGASGANANK</sequence>
<dbReference type="GeneID" id="92184211"/>
<feature type="region of interest" description="Disordered" evidence="1">
    <location>
        <begin position="269"/>
        <end position="407"/>
    </location>
</feature>
<evidence type="ECO:0000256" key="1">
    <source>
        <dbReference type="SAM" id="MobiDB-lite"/>
    </source>
</evidence>
<comment type="caution">
    <text evidence="3">The sequence shown here is derived from an EMBL/GenBank/DDBJ whole genome shotgun (WGS) entry which is preliminary data.</text>
</comment>
<feature type="region of interest" description="Disordered" evidence="1">
    <location>
        <begin position="1"/>
        <end position="90"/>
    </location>
</feature>
<dbReference type="Pfam" id="PF15249">
    <property type="entry name" value="GLTSCR1"/>
    <property type="match status" value="1"/>
</dbReference>
<feature type="compositionally biased region" description="Basic residues" evidence="1">
    <location>
        <begin position="334"/>
        <end position="344"/>
    </location>
</feature>
<dbReference type="InterPro" id="IPR015671">
    <property type="entry name" value="GSCR1_dom"/>
</dbReference>
<dbReference type="AlphaFoldDB" id="A0AAW0YTV1"/>
<gene>
    <name evidence="3" type="ORF">IAR55_006953</name>
</gene>
<organism evidence="3 4">
    <name type="scientific">Kwoniella newhampshirensis</name>
    <dbReference type="NCBI Taxonomy" id="1651941"/>
    <lineage>
        <taxon>Eukaryota</taxon>
        <taxon>Fungi</taxon>
        <taxon>Dikarya</taxon>
        <taxon>Basidiomycota</taxon>
        <taxon>Agaricomycotina</taxon>
        <taxon>Tremellomycetes</taxon>
        <taxon>Tremellales</taxon>
        <taxon>Cryptococcaceae</taxon>
        <taxon>Kwoniella</taxon>
    </lineage>
</organism>
<dbReference type="RefSeq" id="XP_066799723.1">
    <property type="nucleotide sequence ID" value="XM_066950031.1"/>
</dbReference>
<feature type="compositionally biased region" description="Polar residues" evidence="1">
    <location>
        <begin position="364"/>
        <end position="406"/>
    </location>
</feature>
<feature type="compositionally biased region" description="Pro residues" evidence="1">
    <location>
        <begin position="301"/>
        <end position="324"/>
    </location>
</feature>
<protein>
    <recommendedName>
        <fullName evidence="2">GLTSCR protein conserved domain-containing protein</fullName>
    </recommendedName>
</protein>
<dbReference type="Proteomes" id="UP001388673">
    <property type="component" value="Unassembled WGS sequence"/>
</dbReference>
<dbReference type="EMBL" id="JBCAWK010000014">
    <property type="protein sequence ID" value="KAK8844159.1"/>
    <property type="molecule type" value="Genomic_DNA"/>
</dbReference>
<evidence type="ECO:0000259" key="2">
    <source>
        <dbReference type="Pfam" id="PF15249"/>
    </source>
</evidence>
<accession>A0AAW0YTV1</accession>
<keyword evidence="4" id="KW-1185">Reference proteome</keyword>